<dbReference type="InterPro" id="IPR037284">
    <property type="entry name" value="SUF_FeS_clus_asmbl_SufBD_sf"/>
</dbReference>
<dbReference type="HOGENOM" id="CLU_026231_5_3_3"/>
<evidence type="ECO:0000259" key="2">
    <source>
        <dbReference type="Pfam" id="PF01458"/>
    </source>
</evidence>
<dbReference type="InterPro" id="IPR011542">
    <property type="entry name" value="SUF_FeS_clus_asmbl_SufD"/>
</dbReference>
<dbReference type="KEGG" id="syw:SYNW0321"/>
<dbReference type="RefSeq" id="WP_011127195.1">
    <property type="nucleotide sequence ID" value="NC_005070.1"/>
</dbReference>
<dbReference type="InterPro" id="IPR055346">
    <property type="entry name" value="Fe-S_cluster_assembly_SufBD"/>
</dbReference>
<evidence type="ECO:0000256" key="1">
    <source>
        <dbReference type="ARBA" id="ARBA00043967"/>
    </source>
</evidence>
<keyword evidence="4" id="KW-1185">Reference proteome</keyword>
<dbReference type="PANTHER" id="PTHR43575">
    <property type="entry name" value="PROTEIN ABCI7, CHLOROPLASTIC"/>
    <property type="match status" value="1"/>
</dbReference>
<evidence type="ECO:0000313" key="3">
    <source>
        <dbReference type="EMBL" id="CAE06836.1"/>
    </source>
</evidence>
<gene>
    <name evidence="3" type="ordered locus">SYNW0321</name>
</gene>
<dbReference type="InterPro" id="IPR000825">
    <property type="entry name" value="SUF_FeS_clus_asmbl_SufBD_core"/>
</dbReference>
<dbReference type="eggNOG" id="COG0719">
    <property type="taxonomic scope" value="Bacteria"/>
</dbReference>
<name>Q7U9D7_PARMW</name>
<organism evidence="3 4">
    <name type="scientific">Parasynechococcus marenigrum (strain WH8102)</name>
    <dbReference type="NCBI Taxonomy" id="84588"/>
    <lineage>
        <taxon>Bacteria</taxon>
        <taxon>Bacillati</taxon>
        <taxon>Cyanobacteriota</taxon>
        <taxon>Cyanophyceae</taxon>
        <taxon>Synechococcales</taxon>
        <taxon>Prochlorococcaceae</taxon>
        <taxon>Parasynechococcus</taxon>
        <taxon>Parasynechococcus marenigrum</taxon>
    </lineage>
</organism>
<sequence length="392" mass="41768">MESAVLAPVQERGRTALERLGLPTRRQEPWRLTDLKRLEALARLPLSAVVAPLALPPASAGVHRLVLDGQGDPLDGVALPEGLSVLSAVELEQALGHTLDRCGCAGSWPVELNHASARQVLALRVRGAVAPLELVLTGAAGLTATRIVLLVEEKASLDLLQVLQSDGASAHSHVLEVHLGQEAQLRHGLLATADGQASLLAHLAVEQEPRSRYAFTSVVQGWDLARVEPRVVQVDGQATTELKGLAVSQADQQLATHTAVRFDGPEGELDQLQKCLAGGRSHAIFNGAIQVPRDAQRTNAAQLSRNLLLSERARVDTKPELEIVADDVRCAHGATVSQLQEDELFYLQSRGIAAADAAALLLRGACQEVIEHLPASAEAWGPLERVMAGLSR</sequence>
<dbReference type="SUPFAM" id="SSF101960">
    <property type="entry name" value="Stabilizer of iron transporter SufD"/>
    <property type="match status" value="1"/>
</dbReference>
<dbReference type="PANTHER" id="PTHR43575:SF1">
    <property type="entry name" value="PROTEIN ABCI7, CHLOROPLASTIC"/>
    <property type="match status" value="1"/>
</dbReference>
<proteinExistence type="inferred from homology"/>
<evidence type="ECO:0000313" key="4">
    <source>
        <dbReference type="Proteomes" id="UP000001422"/>
    </source>
</evidence>
<dbReference type="GO" id="GO:0016226">
    <property type="term" value="P:iron-sulfur cluster assembly"/>
    <property type="evidence" value="ECO:0007669"/>
    <property type="project" value="InterPro"/>
</dbReference>
<protein>
    <submittedName>
        <fullName evidence="3">ABC transporter, membrane component</fullName>
    </submittedName>
</protein>
<dbReference type="STRING" id="84588.SYNW0321"/>
<feature type="domain" description="SUF system FeS cluster assembly SufBD core" evidence="2">
    <location>
        <begin position="138"/>
        <end position="364"/>
    </location>
</feature>
<comment type="similarity">
    <text evidence="1">Belongs to the iron-sulfur cluster assembly SufBD family.</text>
</comment>
<dbReference type="NCBIfam" id="TIGR01981">
    <property type="entry name" value="sufD"/>
    <property type="match status" value="1"/>
</dbReference>
<reference evidence="3 4" key="1">
    <citation type="journal article" date="2003" name="Nature">
        <title>The genome of a motile marine Synechococcus.</title>
        <authorList>
            <person name="Palenik B."/>
            <person name="Brahamsha B."/>
            <person name="Larimer F."/>
            <person name="Land M."/>
            <person name="Hauser L."/>
            <person name="Chain P."/>
            <person name="Lamerdin J."/>
            <person name="Regala W."/>
            <person name="Allen E.A."/>
            <person name="McCarren J."/>
            <person name="Paulsen I."/>
            <person name="Dufresne A."/>
            <person name="Partensky F."/>
            <person name="Webb E."/>
            <person name="Waterbury J."/>
        </authorList>
    </citation>
    <scope>NUCLEOTIDE SEQUENCE [LARGE SCALE GENOMIC DNA]</scope>
    <source>
        <strain evidence="3 4">WH8102</strain>
    </source>
</reference>
<dbReference type="Proteomes" id="UP000001422">
    <property type="component" value="Chromosome"/>
</dbReference>
<accession>Q7U9D7</accession>
<dbReference type="EMBL" id="BX569689">
    <property type="protein sequence ID" value="CAE06836.1"/>
    <property type="molecule type" value="Genomic_DNA"/>
</dbReference>
<dbReference type="Pfam" id="PF01458">
    <property type="entry name" value="SUFBD_core"/>
    <property type="match status" value="1"/>
</dbReference>
<dbReference type="AlphaFoldDB" id="Q7U9D7"/>